<dbReference type="EMBL" id="CAKXAJ010011847">
    <property type="protein sequence ID" value="CAH2215511.1"/>
    <property type="molecule type" value="Genomic_DNA"/>
</dbReference>
<evidence type="ECO:0000313" key="6">
    <source>
        <dbReference type="EMBL" id="CAH2215511.1"/>
    </source>
</evidence>
<dbReference type="PANTHER" id="PTHR11567:SF110">
    <property type="entry name" value="2-PHOSPHOXYLOSE PHOSPHATASE 1"/>
    <property type="match status" value="1"/>
</dbReference>
<evidence type="ECO:0000256" key="3">
    <source>
        <dbReference type="ARBA" id="ARBA00036311"/>
    </source>
</evidence>
<organism evidence="6 7">
    <name type="scientific">Pararge aegeria aegeria</name>
    <dbReference type="NCBI Taxonomy" id="348720"/>
    <lineage>
        <taxon>Eukaryota</taxon>
        <taxon>Metazoa</taxon>
        <taxon>Ecdysozoa</taxon>
        <taxon>Arthropoda</taxon>
        <taxon>Hexapoda</taxon>
        <taxon>Insecta</taxon>
        <taxon>Pterygota</taxon>
        <taxon>Neoptera</taxon>
        <taxon>Endopterygota</taxon>
        <taxon>Lepidoptera</taxon>
        <taxon>Glossata</taxon>
        <taxon>Ditrysia</taxon>
        <taxon>Papilionoidea</taxon>
        <taxon>Nymphalidae</taxon>
        <taxon>Satyrinae</taxon>
        <taxon>Satyrini</taxon>
        <taxon>Parargina</taxon>
        <taxon>Pararge</taxon>
    </lineage>
</organism>
<sequence>MARLMTGPLLKEIVGKMNTVITKENPNPLKLSIYSGHDFTIGNVLNAMGLYDGNCPVYTAKIFFELMQEKSTMNVQMVYRNSTGTAEPYILDIPDCGQMCPFDRFVELYSNLVDVDWHTECTYQIPWLTEALFSMDGCLYFSFCYKNYIT</sequence>
<name>A0A8S4QNB6_9NEOP</name>
<dbReference type="Pfam" id="PF00328">
    <property type="entry name" value="His_Phos_2"/>
    <property type="match status" value="1"/>
</dbReference>
<comment type="similarity">
    <text evidence="1">Belongs to the histidine acid phosphatase family.</text>
</comment>
<dbReference type="AlphaFoldDB" id="A0A8S4QNB6"/>
<keyword evidence="2" id="KW-0378">Hydrolase</keyword>
<evidence type="ECO:0000256" key="2">
    <source>
        <dbReference type="ARBA" id="ARBA00022801"/>
    </source>
</evidence>
<gene>
    <name evidence="6" type="primary">jg25585</name>
    <name evidence="6" type="ORF">PAEG_LOCUS3645</name>
</gene>
<dbReference type="GO" id="GO:0016791">
    <property type="term" value="F:phosphatase activity"/>
    <property type="evidence" value="ECO:0007669"/>
    <property type="project" value="TreeGrafter"/>
</dbReference>
<reference evidence="6" key="1">
    <citation type="submission" date="2022-03" db="EMBL/GenBank/DDBJ databases">
        <authorList>
            <person name="Lindestad O."/>
        </authorList>
    </citation>
    <scope>NUCLEOTIDE SEQUENCE</scope>
</reference>
<evidence type="ECO:0000313" key="7">
    <source>
        <dbReference type="Proteomes" id="UP000838756"/>
    </source>
</evidence>
<evidence type="ECO:0000256" key="5">
    <source>
        <dbReference type="ARBA" id="ARBA00041499"/>
    </source>
</evidence>
<comment type="caution">
    <text evidence="6">The sequence shown here is derived from an EMBL/GenBank/DDBJ whole genome shotgun (WGS) entry which is preliminary data.</text>
</comment>
<dbReference type="OrthoDB" id="5821688at2759"/>
<dbReference type="InterPro" id="IPR050645">
    <property type="entry name" value="Histidine_acid_phosphatase"/>
</dbReference>
<accession>A0A8S4QNB6</accession>
<dbReference type="Gene3D" id="3.40.50.1240">
    <property type="entry name" value="Phosphoglycerate mutase-like"/>
    <property type="match status" value="1"/>
</dbReference>
<dbReference type="Proteomes" id="UP000838756">
    <property type="component" value="Unassembled WGS sequence"/>
</dbReference>
<dbReference type="SUPFAM" id="SSF53254">
    <property type="entry name" value="Phosphoglycerate mutase-like"/>
    <property type="match status" value="1"/>
</dbReference>
<evidence type="ECO:0000256" key="1">
    <source>
        <dbReference type="ARBA" id="ARBA00005375"/>
    </source>
</evidence>
<dbReference type="PANTHER" id="PTHR11567">
    <property type="entry name" value="ACID PHOSPHATASE-RELATED"/>
    <property type="match status" value="1"/>
</dbReference>
<dbReference type="InterPro" id="IPR029033">
    <property type="entry name" value="His_PPase_superfam"/>
</dbReference>
<dbReference type="InterPro" id="IPR000560">
    <property type="entry name" value="His_Pase_clade-2"/>
</dbReference>
<proteinExistence type="inferred from homology"/>
<protein>
    <recommendedName>
        <fullName evidence="4">2-phosphoxylose phosphatase 1</fullName>
    </recommendedName>
    <alternativeName>
        <fullName evidence="5">Acid phosphatase-like protein 2</fullName>
    </alternativeName>
</protein>
<keyword evidence="7" id="KW-1185">Reference proteome</keyword>
<evidence type="ECO:0000256" key="4">
    <source>
        <dbReference type="ARBA" id="ARBA00040357"/>
    </source>
</evidence>
<comment type="catalytic activity">
    <reaction evidence="3">
        <text>3-O-[beta-D-GlcA-(1-&gt;3)-beta-D-Gal-(1-&gt;3)-beta-D-Gal-(1-&gt;4)-beta-D-2-O-P-Xyl]-L-seryl-[protein] + H2O = 3-O-(beta-D-GlcA-(1-&gt;3)-beta-D-Gal-(1-&gt;3)-beta-D-Gal-(1-&gt;4)-beta-D-Xyl)-L-seryl-[protein] + phosphate</text>
        <dbReference type="Rhea" id="RHEA:56512"/>
        <dbReference type="Rhea" id="RHEA-COMP:12573"/>
        <dbReference type="Rhea" id="RHEA-COMP:14559"/>
        <dbReference type="ChEBI" id="CHEBI:15377"/>
        <dbReference type="ChEBI" id="CHEBI:43474"/>
        <dbReference type="ChEBI" id="CHEBI:132093"/>
        <dbReference type="ChEBI" id="CHEBI:140495"/>
    </reaction>
</comment>